<dbReference type="GO" id="GO:0006355">
    <property type="term" value="P:regulation of DNA-templated transcription"/>
    <property type="evidence" value="ECO:0007669"/>
    <property type="project" value="InterPro"/>
</dbReference>
<gene>
    <name evidence="2" type="ORF">CRECT_1875</name>
</gene>
<dbReference type="KEGG" id="crx:CRECT_1875"/>
<sequence>MSYKMSELCELSQTPKSTILFYVKEGLLPEPVKVKDNVHQYGEETLLMLNFIKYVQSNFHLSLKEVKALTQQKGFSFKRCYEALFDSLDTFMGSNFAQTLSAEQACERLGITETELDKFIKDGFIFMRGGKLTEKEVEILQIVLETQKSERGREILQTYINLAKQTAKIEAECAREIYAKAKDKNAALKLIFDNILILKPYILNFHTFNAYKKENK</sequence>
<evidence type="ECO:0000259" key="1">
    <source>
        <dbReference type="PROSITE" id="PS50937"/>
    </source>
</evidence>
<dbReference type="GO" id="GO:0003677">
    <property type="term" value="F:DNA binding"/>
    <property type="evidence" value="ECO:0007669"/>
    <property type="project" value="InterPro"/>
</dbReference>
<dbReference type="InterPro" id="IPR000551">
    <property type="entry name" value="MerR-type_HTH_dom"/>
</dbReference>
<dbReference type="SUPFAM" id="SSF46955">
    <property type="entry name" value="Putative DNA-binding domain"/>
    <property type="match status" value="1"/>
</dbReference>
<name>A0A6G5QP56_CAMRE</name>
<evidence type="ECO:0000313" key="2">
    <source>
        <dbReference type="EMBL" id="QCD47495.1"/>
    </source>
</evidence>
<dbReference type="Proteomes" id="UP000502377">
    <property type="component" value="Chromosome"/>
</dbReference>
<dbReference type="InterPro" id="IPR009061">
    <property type="entry name" value="DNA-bd_dom_put_sf"/>
</dbReference>
<dbReference type="PROSITE" id="PS50937">
    <property type="entry name" value="HTH_MERR_2"/>
    <property type="match status" value="1"/>
</dbReference>
<evidence type="ECO:0000313" key="3">
    <source>
        <dbReference type="Proteomes" id="UP000502377"/>
    </source>
</evidence>
<protein>
    <submittedName>
        <fullName evidence="2">Transcriptional regulator, MerR family</fullName>
    </submittedName>
</protein>
<accession>A0A6G5QP56</accession>
<dbReference type="RefSeq" id="WP_004318421.1">
    <property type="nucleotide sequence ID" value="NZ_CP012543.1"/>
</dbReference>
<dbReference type="AlphaFoldDB" id="A0A6G5QP56"/>
<feature type="domain" description="HTH merR-type" evidence="1">
    <location>
        <begin position="1"/>
        <end position="72"/>
    </location>
</feature>
<dbReference type="Gene3D" id="1.10.1660.10">
    <property type="match status" value="1"/>
</dbReference>
<dbReference type="SMART" id="SM00422">
    <property type="entry name" value="HTH_MERR"/>
    <property type="match status" value="1"/>
</dbReference>
<proteinExistence type="predicted"/>
<dbReference type="Pfam" id="PF13411">
    <property type="entry name" value="MerR_1"/>
    <property type="match status" value="1"/>
</dbReference>
<organism evidence="2 3">
    <name type="scientific">Campylobacter rectus</name>
    <name type="common">Wolinella recta</name>
    <dbReference type="NCBI Taxonomy" id="203"/>
    <lineage>
        <taxon>Bacteria</taxon>
        <taxon>Pseudomonadati</taxon>
        <taxon>Campylobacterota</taxon>
        <taxon>Epsilonproteobacteria</taxon>
        <taxon>Campylobacterales</taxon>
        <taxon>Campylobacteraceae</taxon>
        <taxon>Campylobacter</taxon>
    </lineage>
</organism>
<reference evidence="2 3" key="1">
    <citation type="submission" date="2016-07" db="EMBL/GenBank/DDBJ databases">
        <title>Comparative genomics of the Campylobacter concisus group.</title>
        <authorList>
            <person name="Miller W.G."/>
            <person name="Yee E."/>
            <person name="Chapman M.H."/>
            <person name="Huynh S."/>
            <person name="Bono J.L."/>
            <person name="On S.L.W."/>
            <person name="StLeger J."/>
            <person name="Foster G."/>
            <person name="Parker C.T."/>
        </authorList>
    </citation>
    <scope>NUCLEOTIDE SEQUENCE [LARGE SCALE GENOMIC DNA]</scope>
    <source>
        <strain evidence="2 3">ATCC 33238</strain>
    </source>
</reference>
<dbReference type="EMBL" id="CP012543">
    <property type="protein sequence ID" value="QCD47495.1"/>
    <property type="molecule type" value="Genomic_DNA"/>
</dbReference>